<comment type="caution">
    <text evidence="1">The sequence shown here is derived from an EMBL/GenBank/DDBJ whole genome shotgun (WGS) entry which is preliminary data.</text>
</comment>
<gene>
    <name evidence="1" type="ORF">NUW58_g1057</name>
</gene>
<organism evidence="1 2">
    <name type="scientific">Xylaria curta</name>
    <dbReference type="NCBI Taxonomy" id="42375"/>
    <lineage>
        <taxon>Eukaryota</taxon>
        <taxon>Fungi</taxon>
        <taxon>Dikarya</taxon>
        <taxon>Ascomycota</taxon>
        <taxon>Pezizomycotina</taxon>
        <taxon>Sordariomycetes</taxon>
        <taxon>Xylariomycetidae</taxon>
        <taxon>Xylariales</taxon>
        <taxon>Xylariaceae</taxon>
        <taxon>Xylaria</taxon>
    </lineage>
</organism>
<proteinExistence type="predicted"/>
<accession>A0ACC1PLV7</accession>
<dbReference type="EMBL" id="JAPDGR010000105">
    <property type="protein sequence ID" value="KAJ2996175.1"/>
    <property type="molecule type" value="Genomic_DNA"/>
</dbReference>
<evidence type="ECO:0000313" key="1">
    <source>
        <dbReference type="EMBL" id="KAJ2996175.1"/>
    </source>
</evidence>
<dbReference type="Proteomes" id="UP001143856">
    <property type="component" value="Unassembled WGS sequence"/>
</dbReference>
<sequence>MADTHMKADFATNLITSSQLGVLILLYCVSRLVGLVWRWYQEYKADDELARQHNCQLPPELPKRWPFGIDRIKEL</sequence>
<evidence type="ECO:0000313" key="2">
    <source>
        <dbReference type="Proteomes" id="UP001143856"/>
    </source>
</evidence>
<name>A0ACC1PLV7_9PEZI</name>
<keyword evidence="2" id="KW-1185">Reference proteome</keyword>
<protein>
    <submittedName>
        <fullName evidence="1">Uncharacterized protein</fullName>
    </submittedName>
</protein>
<reference evidence="1" key="1">
    <citation type="submission" date="2022-10" db="EMBL/GenBank/DDBJ databases">
        <title>Genome Sequence of Xylaria curta.</title>
        <authorList>
            <person name="Buettner E."/>
        </authorList>
    </citation>
    <scope>NUCLEOTIDE SEQUENCE</scope>
    <source>
        <strain evidence="1">Babe10</strain>
    </source>
</reference>